<dbReference type="RefSeq" id="WP_177713761.1">
    <property type="nucleotide sequence ID" value="NZ_JACRSQ010000019.1"/>
</dbReference>
<accession>A0A926DS86</accession>
<dbReference type="PANTHER" id="PTHR43744">
    <property type="entry name" value="ABC TRANSPORTER PERMEASE PROTEIN MG189-RELATED-RELATED"/>
    <property type="match status" value="1"/>
</dbReference>
<dbReference type="GO" id="GO:0005886">
    <property type="term" value="C:plasma membrane"/>
    <property type="evidence" value="ECO:0007669"/>
    <property type="project" value="UniProtKB-SubCell"/>
</dbReference>
<keyword evidence="10" id="KW-1185">Reference proteome</keyword>
<dbReference type="PROSITE" id="PS50928">
    <property type="entry name" value="ABC_TM1"/>
    <property type="match status" value="1"/>
</dbReference>
<dbReference type="CDD" id="cd06261">
    <property type="entry name" value="TM_PBP2"/>
    <property type="match status" value="1"/>
</dbReference>
<evidence type="ECO:0000256" key="5">
    <source>
        <dbReference type="ARBA" id="ARBA00022989"/>
    </source>
</evidence>
<keyword evidence="5 7" id="KW-1133">Transmembrane helix</keyword>
<keyword evidence="3" id="KW-1003">Cell membrane</keyword>
<evidence type="ECO:0000256" key="2">
    <source>
        <dbReference type="ARBA" id="ARBA00022448"/>
    </source>
</evidence>
<dbReference type="AlphaFoldDB" id="A0A926DS86"/>
<dbReference type="GO" id="GO:0055085">
    <property type="term" value="P:transmembrane transport"/>
    <property type="evidence" value="ECO:0007669"/>
    <property type="project" value="InterPro"/>
</dbReference>
<evidence type="ECO:0000259" key="8">
    <source>
        <dbReference type="PROSITE" id="PS50928"/>
    </source>
</evidence>
<dbReference type="SUPFAM" id="SSF161098">
    <property type="entry name" value="MetI-like"/>
    <property type="match status" value="1"/>
</dbReference>
<feature type="transmembrane region" description="Helical" evidence="7">
    <location>
        <begin position="187"/>
        <end position="209"/>
    </location>
</feature>
<comment type="subcellular location">
    <subcellularLocation>
        <location evidence="1">Cell membrane</location>
        <topology evidence="1">Multi-pass membrane protein</topology>
    </subcellularLocation>
</comment>
<name>A0A926DS86_9FIRM</name>
<evidence type="ECO:0000256" key="3">
    <source>
        <dbReference type="ARBA" id="ARBA00022475"/>
    </source>
</evidence>
<organism evidence="9 10">
    <name type="scientific">Bianquea renquensis</name>
    <dbReference type="NCBI Taxonomy" id="2763661"/>
    <lineage>
        <taxon>Bacteria</taxon>
        <taxon>Bacillati</taxon>
        <taxon>Bacillota</taxon>
        <taxon>Clostridia</taxon>
        <taxon>Eubacteriales</taxon>
        <taxon>Bianqueaceae</taxon>
        <taxon>Bianquea</taxon>
    </lineage>
</organism>
<feature type="transmembrane region" description="Helical" evidence="7">
    <location>
        <begin position="145"/>
        <end position="166"/>
    </location>
</feature>
<dbReference type="EMBL" id="JACRSQ010000019">
    <property type="protein sequence ID" value="MBC8544315.1"/>
    <property type="molecule type" value="Genomic_DNA"/>
</dbReference>
<evidence type="ECO:0000256" key="6">
    <source>
        <dbReference type="ARBA" id="ARBA00023136"/>
    </source>
</evidence>
<dbReference type="Gene3D" id="1.10.3720.10">
    <property type="entry name" value="MetI-like"/>
    <property type="match status" value="1"/>
</dbReference>
<gene>
    <name evidence="9" type="ORF">H8730_12285</name>
</gene>
<evidence type="ECO:0000256" key="4">
    <source>
        <dbReference type="ARBA" id="ARBA00022692"/>
    </source>
</evidence>
<dbReference type="PANTHER" id="PTHR43744:SF9">
    <property type="entry name" value="POLYGALACTURONAN_RHAMNOGALACTURONAN TRANSPORT SYSTEM PERMEASE PROTEIN YTCP"/>
    <property type="match status" value="1"/>
</dbReference>
<feature type="transmembrane region" description="Helical" evidence="7">
    <location>
        <begin position="82"/>
        <end position="101"/>
    </location>
</feature>
<feature type="transmembrane region" description="Helical" evidence="7">
    <location>
        <begin position="267"/>
        <end position="287"/>
    </location>
</feature>
<keyword evidence="2" id="KW-0813">Transport</keyword>
<dbReference type="InterPro" id="IPR000515">
    <property type="entry name" value="MetI-like"/>
</dbReference>
<evidence type="ECO:0000313" key="10">
    <source>
        <dbReference type="Proteomes" id="UP000657006"/>
    </source>
</evidence>
<dbReference type="Proteomes" id="UP000657006">
    <property type="component" value="Unassembled WGS sequence"/>
</dbReference>
<feature type="transmembrane region" description="Helical" evidence="7">
    <location>
        <begin position="113"/>
        <end position="133"/>
    </location>
</feature>
<evidence type="ECO:0000256" key="7">
    <source>
        <dbReference type="SAM" id="Phobius"/>
    </source>
</evidence>
<comment type="caution">
    <text evidence="9">The sequence shown here is derived from an EMBL/GenBank/DDBJ whole genome shotgun (WGS) entry which is preliminary data.</text>
</comment>
<sequence>MRRNRFDRSKDDIVFDSINYCLMTAVLVIVLYPLVYILGASFSDPYKVASGEMWLYPVEFTLEGYQYLLKYSEIWVSYGNTIVYTIAGTILNLVVTLPCAYALSRKDFVGRGWLMLLIMIPMYFTGGLVPTYITVKRLGLLDTRLMLIVGGATATYNLIVSRTFFSSTIPMELQEAGVIDGCSNWKLFIRIVMPLSMPIVAVMAMFFGVGHWNEYFGAMIYLKSRSLYPLQLILREILIQSEVAAEMAMVDSDLIESAARQARISDMIKYTAIVISIAPMLLVYGFLQRYFVKGIMIGAIKG</sequence>
<evidence type="ECO:0000313" key="9">
    <source>
        <dbReference type="EMBL" id="MBC8544315.1"/>
    </source>
</evidence>
<keyword evidence="4 7" id="KW-0812">Transmembrane</keyword>
<keyword evidence="6 7" id="KW-0472">Membrane</keyword>
<feature type="transmembrane region" description="Helical" evidence="7">
    <location>
        <begin position="20"/>
        <end position="39"/>
    </location>
</feature>
<reference evidence="9" key="1">
    <citation type="submission" date="2020-08" db="EMBL/GenBank/DDBJ databases">
        <title>Genome public.</title>
        <authorList>
            <person name="Liu C."/>
            <person name="Sun Q."/>
        </authorList>
    </citation>
    <scope>NUCLEOTIDE SEQUENCE</scope>
    <source>
        <strain evidence="9">NSJ-32</strain>
    </source>
</reference>
<dbReference type="InterPro" id="IPR035906">
    <property type="entry name" value="MetI-like_sf"/>
</dbReference>
<proteinExistence type="predicted"/>
<protein>
    <submittedName>
        <fullName evidence="9">Carbohydrate ABC transporter permease</fullName>
    </submittedName>
</protein>
<feature type="domain" description="ABC transmembrane type-1" evidence="8">
    <location>
        <begin position="78"/>
        <end position="288"/>
    </location>
</feature>
<evidence type="ECO:0000256" key="1">
    <source>
        <dbReference type="ARBA" id="ARBA00004651"/>
    </source>
</evidence>